<dbReference type="InterPro" id="IPR000873">
    <property type="entry name" value="AMP-dep_synth/lig_dom"/>
</dbReference>
<comment type="caution">
    <text evidence="5">The sequence shown here is derived from an EMBL/GenBank/DDBJ whole genome shotgun (WGS) entry which is preliminary data.</text>
</comment>
<reference evidence="5 6" key="1">
    <citation type="submission" date="2020-07" db="EMBL/GenBank/DDBJ databases">
        <title>Sequencing the genomes of 1000 actinobacteria strains.</title>
        <authorList>
            <person name="Klenk H.-P."/>
        </authorList>
    </citation>
    <scope>NUCLEOTIDE SEQUENCE [LARGE SCALE GENOMIC DNA]</scope>
    <source>
        <strain evidence="5 6">DSM 103833</strain>
    </source>
</reference>
<feature type="domain" description="AMP-binding enzyme C-terminal" evidence="4">
    <location>
        <begin position="408"/>
        <end position="483"/>
    </location>
</feature>
<dbReference type="EMBL" id="JACCFP010000001">
    <property type="protein sequence ID" value="NYJ02462.1"/>
    <property type="molecule type" value="Genomic_DNA"/>
</dbReference>
<evidence type="ECO:0000256" key="2">
    <source>
        <dbReference type="ARBA" id="ARBA00022598"/>
    </source>
</evidence>
<dbReference type="InterPro" id="IPR050237">
    <property type="entry name" value="ATP-dep_AMP-bd_enzyme"/>
</dbReference>
<gene>
    <name evidence="5" type="ORF">HNR19_003160</name>
</gene>
<name>A0A853C706_9ACTN</name>
<dbReference type="EC" id="6.2.1.3" evidence="5"/>
<dbReference type="RefSeq" id="WP_179668826.1">
    <property type="nucleotide sequence ID" value="NZ_JACCFP010000001.1"/>
</dbReference>
<accession>A0A853C706</accession>
<dbReference type="PANTHER" id="PTHR43767:SF12">
    <property type="entry name" value="AMP-DEPENDENT SYNTHETASE AND LIGASE"/>
    <property type="match status" value="1"/>
</dbReference>
<keyword evidence="6" id="KW-1185">Reference proteome</keyword>
<evidence type="ECO:0000259" key="3">
    <source>
        <dbReference type="Pfam" id="PF00501"/>
    </source>
</evidence>
<evidence type="ECO:0000256" key="1">
    <source>
        <dbReference type="ARBA" id="ARBA00006432"/>
    </source>
</evidence>
<dbReference type="Proteomes" id="UP000530424">
    <property type="component" value="Unassembled WGS sequence"/>
</dbReference>
<dbReference type="InterPro" id="IPR045851">
    <property type="entry name" value="AMP-bd_C_sf"/>
</dbReference>
<dbReference type="Pfam" id="PF00501">
    <property type="entry name" value="AMP-binding"/>
    <property type="match status" value="1"/>
</dbReference>
<dbReference type="Pfam" id="PF13193">
    <property type="entry name" value="AMP-binding_C"/>
    <property type="match status" value="1"/>
</dbReference>
<evidence type="ECO:0000313" key="6">
    <source>
        <dbReference type="Proteomes" id="UP000530424"/>
    </source>
</evidence>
<dbReference type="InterPro" id="IPR042099">
    <property type="entry name" value="ANL_N_sf"/>
</dbReference>
<dbReference type="InterPro" id="IPR025110">
    <property type="entry name" value="AMP-bd_C"/>
</dbReference>
<dbReference type="InterPro" id="IPR020845">
    <property type="entry name" value="AMP-binding_CS"/>
</dbReference>
<dbReference type="Gene3D" id="3.30.300.30">
    <property type="match status" value="1"/>
</dbReference>
<evidence type="ECO:0000259" key="4">
    <source>
        <dbReference type="Pfam" id="PF13193"/>
    </source>
</evidence>
<dbReference type="GO" id="GO:0004467">
    <property type="term" value="F:long-chain fatty acid-CoA ligase activity"/>
    <property type="evidence" value="ECO:0007669"/>
    <property type="project" value="UniProtKB-EC"/>
</dbReference>
<protein>
    <submittedName>
        <fullName evidence="5">Long-chain acyl-CoA synthetase</fullName>
        <ecNumber evidence="5">6.2.1.3</ecNumber>
    </submittedName>
</protein>
<dbReference type="AlphaFoldDB" id="A0A853C706"/>
<comment type="similarity">
    <text evidence="1">Belongs to the ATP-dependent AMP-binding enzyme family.</text>
</comment>
<dbReference type="PANTHER" id="PTHR43767">
    <property type="entry name" value="LONG-CHAIN-FATTY-ACID--COA LIGASE"/>
    <property type="match status" value="1"/>
</dbReference>
<feature type="domain" description="AMP-dependent synthetase/ligase" evidence="3">
    <location>
        <begin position="10"/>
        <end position="358"/>
    </location>
</feature>
<dbReference type="FunFam" id="3.30.300.30:FF:000008">
    <property type="entry name" value="2,3-dihydroxybenzoate-AMP ligase"/>
    <property type="match status" value="1"/>
</dbReference>
<proteinExistence type="inferred from homology"/>
<keyword evidence="2 5" id="KW-0436">Ligase</keyword>
<evidence type="ECO:0000313" key="5">
    <source>
        <dbReference type="EMBL" id="NYJ02462.1"/>
    </source>
</evidence>
<dbReference type="PROSITE" id="PS00455">
    <property type="entry name" value="AMP_BINDING"/>
    <property type="match status" value="1"/>
</dbReference>
<sequence>MTNLANNLVRSALRAPEAPAIRLGDVTLTYGDLLRRAAGVAGWLRANDVRPGERVAVMMPNLPAFPVHFYGALLAGAVVVPMNPLLKEREVEYYLRDSGARVLFAAEGSGPDALAACAAAGVRLVEVGPLGLETAPVADAAMEPRAADDTAVILYTSGTTGQPKGAELTHANLASNAATTATTLTQVGPDDVAMGCLPLFHVFGLTCGLNAGIAAGACLTLLPRFDPAAALRTIEEHGVTVFLGVPTMYAALLEAPGAADADVSSLRTCVSGGAALPVEVLRSFEAAFGCVILEGYGLSETSPVASFNHPDKVRKPGSIGTPVAGVEMCLVGVEDGAVPVGEVGEIAIRGEGLMKGYWGRPDATREAVPDGWLRTGDLARLDEDGYFYILDRKKDLIIRGGYNVYPREVEEVLYEHPDVTEAAVVGVPHPELGEDVAAAVALRAGAEATPDDLIAFVKARIAPYKYPRHVWVVDALPKGATGKILRREVAVPTGLLS</sequence>
<dbReference type="Gene3D" id="3.40.50.12780">
    <property type="entry name" value="N-terminal domain of ligase-like"/>
    <property type="match status" value="1"/>
</dbReference>
<dbReference type="CDD" id="cd05936">
    <property type="entry name" value="FC-FACS_FadD_like"/>
    <property type="match status" value="1"/>
</dbReference>
<organism evidence="5 6">
    <name type="scientific">Nocardioides thalensis</name>
    <dbReference type="NCBI Taxonomy" id="1914755"/>
    <lineage>
        <taxon>Bacteria</taxon>
        <taxon>Bacillati</taxon>
        <taxon>Actinomycetota</taxon>
        <taxon>Actinomycetes</taxon>
        <taxon>Propionibacteriales</taxon>
        <taxon>Nocardioidaceae</taxon>
        <taxon>Nocardioides</taxon>
    </lineage>
</organism>
<dbReference type="SUPFAM" id="SSF56801">
    <property type="entry name" value="Acetyl-CoA synthetase-like"/>
    <property type="match status" value="1"/>
</dbReference>